<evidence type="ECO:0000256" key="1">
    <source>
        <dbReference type="SAM" id="Phobius"/>
    </source>
</evidence>
<dbReference type="HOGENOM" id="CLU_784385_0_0_2"/>
<dbReference type="Gene3D" id="1.20.1250.20">
    <property type="entry name" value="MFS general substrate transporter like domains"/>
    <property type="match status" value="2"/>
</dbReference>
<keyword evidence="3" id="KW-1185">Reference proteome</keyword>
<organism evidence="2 3">
    <name type="scientific">Korarchaeum cryptofilum (strain OPF8)</name>
    <dbReference type="NCBI Taxonomy" id="374847"/>
    <lineage>
        <taxon>Archaea</taxon>
        <taxon>Thermoproteota</taxon>
        <taxon>Candidatus Korarchaeia</taxon>
        <taxon>Candidatus Korarchaeales</taxon>
        <taxon>Candidatus Korarchaeaceae</taxon>
        <taxon>Candidatus Korarchaeum</taxon>
    </lineage>
</organism>
<gene>
    <name evidence="2" type="ordered locus">Kcr_1033</name>
</gene>
<reference evidence="2 3" key="1">
    <citation type="journal article" date="2008" name="Proc. Natl. Acad. Sci. U.S.A.">
        <title>A korarchaeal genome reveals new insights into the evolution of the Archaea.</title>
        <authorList>
            <person name="Elkins J.G."/>
            <person name="Podar M."/>
            <person name="Graham D.E."/>
            <person name="Makarova K.S."/>
            <person name="Wolf Y."/>
            <person name="Randau L."/>
            <person name="Hedlund B.P."/>
            <person name="Brochier-Armanet C."/>
            <person name="Kunin V."/>
            <person name="Anderson I."/>
            <person name="Lapidus A."/>
            <person name="Goltsman E."/>
            <person name="Barry K."/>
            <person name="Koonin E.V."/>
            <person name="Hugenholtz P."/>
            <person name="Kyrpides N."/>
            <person name="Wanner G."/>
            <person name="Richardson P."/>
            <person name="Keller M."/>
            <person name="Stetter K.O."/>
        </authorList>
    </citation>
    <scope>NUCLEOTIDE SEQUENCE [LARGE SCALE GENOMIC DNA]</scope>
    <source>
        <strain evidence="3">OPF8</strain>
    </source>
</reference>
<feature type="transmembrane region" description="Helical" evidence="1">
    <location>
        <begin position="145"/>
        <end position="161"/>
    </location>
</feature>
<evidence type="ECO:0000313" key="3">
    <source>
        <dbReference type="Proteomes" id="UP000001686"/>
    </source>
</evidence>
<dbReference type="KEGG" id="kcr:Kcr_1033"/>
<feature type="transmembrane region" description="Helical" evidence="1">
    <location>
        <begin position="253"/>
        <end position="277"/>
    </location>
</feature>
<feature type="transmembrane region" description="Helical" evidence="1">
    <location>
        <begin position="119"/>
        <end position="138"/>
    </location>
</feature>
<evidence type="ECO:0008006" key="4">
    <source>
        <dbReference type="Google" id="ProtNLM"/>
    </source>
</evidence>
<accession>B1L5Q0</accession>
<feature type="transmembrane region" description="Helical" evidence="1">
    <location>
        <begin position="63"/>
        <end position="80"/>
    </location>
</feature>
<dbReference type="eggNOG" id="arCOG00130">
    <property type="taxonomic scope" value="Archaea"/>
</dbReference>
<dbReference type="EnsemblBacteria" id="ACB07779">
    <property type="protein sequence ID" value="ACB07779"/>
    <property type="gene ID" value="Kcr_1033"/>
</dbReference>
<sequence length="353" mass="38814">MENLRFLAMTFSLDLAWGLSYIYLMLGIYDLHGINGYFLAISLGAIVNFLGTLIFSLIKYRRLISISIALSSSLLLYFALNNTNYFIMSTLLSLLSCYEPLILESLFGEMEEGEASGTYYTISGLGSIIGLLIGGFLVDSIGIKNLLLISSLVCLLSSIIVPDGINSEKADWEMNSSTISLLMPILILEGFVTPLAYNLLEIKLYEFFGRSSSLIGLLFSLSMLLDIIFGPLIGKLVDRAGGMISFLSSSSLLLAHLILCALLEDGIILISLLLIPIQPFYYSSRNKFAIELTGRPEGMSISLPIATSSLSHAIFYGIYPSLMNFLNYAIPLLSVLYFIALIPLKLKPPDMSF</sequence>
<dbReference type="InterPro" id="IPR036259">
    <property type="entry name" value="MFS_trans_sf"/>
</dbReference>
<keyword evidence="1" id="KW-0812">Transmembrane</keyword>
<keyword evidence="1" id="KW-0472">Membrane</keyword>
<feature type="transmembrane region" description="Helical" evidence="1">
    <location>
        <begin position="181"/>
        <end position="200"/>
    </location>
</feature>
<name>B1L5Q0_KORCO</name>
<feature type="transmembrane region" description="Helical" evidence="1">
    <location>
        <begin position="325"/>
        <end position="344"/>
    </location>
</feature>
<dbReference type="InParanoid" id="B1L5Q0"/>
<feature type="transmembrane region" description="Helical" evidence="1">
    <location>
        <begin position="6"/>
        <end position="24"/>
    </location>
</feature>
<proteinExistence type="predicted"/>
<feature type="transmembrane region" description="Helical" evidence="1">
    <location>
        <begin position="212"/>
        <end position="233"/>
    </location>
</feature>
<evidence type="ECO:0000313" key="2">
    <source>
        <dbReference type="EMBL" id="ACB07779.1"/>
    </source>
</evidence>
<dbReference type="AlphaFoldDB" id="B1L5Q0"/>
<dbReference type="GO" id="GO:0022857">
    <property type="term" value="F:transmembrane transporter activity"/>
    <property type="evidence" value="ECO:0000318"/>
    <property type="project" value="GO_Central"/>
</dbReference>
<dbReference type="SUPFAM" id="SSF103473">
    <property type="entry name" value="MFS general substrate transporter"/>
    <property type="match status" value="2"/>
</dbReference>
<protein>
    <recommendedName>
        <fullName evidence="4">Major facilitator superfamily MFS_1</fullName>
    </recommendedName>
</protein>
<keyword evidence="1" id="KW-1133">Transmembrane helix</keyword>
<feature type="transmembrane region" description="Helical" evidence="1">
    <location>
        <begin position="36"/>
        <end position="57"/>
    </location>
</feature>
<dbReference type="EMBL" id="CP000968">
    <property type="protein sequence ID" value="ACB07779.1"/>
    <property type="molecule type" value="Genomic_DNA"/>
</dbReference>
<dbReference type="Proteomes" id="UP000001686">
    <property type="component" value="Chromosome"/>
</dbReference>